<protein>
    <submittedName>
        <fullName evidence="2">Slp family lipoprotein</fullName>
    </submittedName>
</protein>
<keyword evidence="1" id="KW-0732">Signal</keyword>
<dbReference type="PANTHER" id="PTHR37530">
    <property type="entry name" value="OUTER MEMBRANE PROTEIN SLP"/>
    <property type="match status" value="1"/>
</dbReference>
<name>A0A9X3CQX5_9VIBR</name>
<evidence type="ECO:0000313" key="2">
    <source>
        <dbReference type="EMBL" id="MCW8347864.1"/>
    </source>
</evidence>
<feature type="signal peptide" evidence="1">
    <location>
        <begin position="1"/>
        <end position="20"/>
    </location>
</feature>
<gene>
    <name evidence="2" type="ORF">MD535_17905</name>
</gene>
<organism evidence="2 3">
    <name type="scientific">Vibrio qingdaonensis</name>
    <dbReference type="NCBI Taxonomy" id="2829491"/>
    <lineage>
        <taxon>Bacteria</taxon>
        <taxon>Pseudomonadati</taxon>
        <taxon>Pseudomonadota</taxon>
        <taxon>Gammaproteobacteria</taxon>
        <taxon>Vibrionales</taxon>
        <taxon>Vibrionaceae</taxon>
        <taxon>Vibrio</taxon>
    </lineage>
</organism>
<dbReference type="PROSITE" id="PS51257">
    <property type="entry name" value="PROKAR_LIPOPROTEIN"/>
    <property type="match status" value="1"/>
</dbReference>
<keyword evidence="2" id="KW-0449">Lipoprotein</keyword>
<feature type="chain" id="PRO_5040764760" evidence="1">
    <location>
        <begin position="21"/>
        <end position="190"/>
    </location>
</feature>
<dbReference type="AlphaFoldDB" id="A0A9X3CQX5"/>
<dbReference type="RefSeq" id="WP_265676408.1">
    <property type="nucleotide sequence ID" value="NZ_JAKRRY010000027.1"/>
</dbReference>
<proteinExistence type="predicted"/>
<dbReference type="InterPro" id="IPR004658">
    <property type="entry name" value="OMP_Slp"/>
</dbReference>
<evidence type="ECO:0000256" key="1">
    <source>
        <dbReference type="SAM" id="SignalP"/>
    </source>
</evidence>
<dbReference type="Proteomes" id="UP001155587">
    <property type="component" value="Unassembled WGS sequence"/>
</dbReference>
<dbReference type="PIRSF" id="PIRSF004982">
    <property type="entry name" value="SlP"/>
    <property type="match status" value="1"/>
</dbReference>
<keyword evidence="3" id="KW-1185">Reference proteome</keyword>
<accession>A0A9X3CQX5</accession>
<dbReference type="GO" id="GO:0019867">
    <property type="term" value="C:outer membrane"/>
    <property type="evidence" value="ECO:0007669"/>
    <property type="project" value="InterPro"/>
</dbReference>
<sequence length="190" mass="21551">MRWFGLVLLVVLAGCSSAPSEIKVADEKQLVAYKTAVSDGNSVVGQPARWGGVIAKVSNPTAGSSVVEISQFELDDKGRPDETQQGSSRFVVKVERFLDPAVFMQGKAMTFVGVIEPSETIKVGQQELQAPVLNASNYYLWSNDKRIKTYYVGDPYYDYYYDRSYYWDYVDEVDLIEHYDAYDAYDYDDY</sequence>
<dbReference type="EMBL" id="JAKRRY010000027">
    <property type="protein sequence ID" value="MCW8347864.1"/>
    <property type="molecule type" value="Genomic_DNA"/>
</dbReference>
<comment type="caution">
    <text evidence="2">The sequence shown here is derived from an EMBL/GenBank/DDBJ whole genome shotgun (WGS) entry which is preliminary data.</text>
</comment>
<dbReference type="PANTHER" id="PTHR37530:SF1">
    <property type="entry name" value="OUTER MEMBRANE PROTEIN SLP"/>
    <property type="match status" value="1"/>
</dbReference>
<dbReference type="Pfam" id="PF03843">
    <property type="entry name" value="Slp"/>
    <property type="match status" value="1"/>
</dbReference>
<evidence type="ECO:0000313" key="3">
    <source>
        <dbReference type="Proteomes" id="UP001155587"/>
    </source>
</evidence>
<reference evidence="2" key="1">
    <citation type="submission" date="2022-02" db="EMBL/GenBank/DDBJ databases">
        <title>Vibrio sp. nov, a new bacterium isolated from seawater.</title>
        <authorList>
            <person name="Yuan Y."/>
        </authorList>
    </citation>
    <scope>NUCLEOTIDE SEQUENCE</scope>
    <source>
        <strain evidence="2">ZSDZ65</strain>
    </source>
</reference>